<feature type="compositionally biased region" description="Basic and acidic residues" evidence="1">
    <location>
        <begin position="1"/>
        <end position="10"/>
    </location>
</feature>
<dbReference type="OrthoDB" id="4272265at2"/>
<protein>
    <recommendedName>
        <fullName evidence="2">DUF7683 domain-containing protein</fullName>
    </recommendedName>
</protein>
<reference evidence="3 4" key="1">
    <citation type="submission" date="2019-07" db="EMBL/GenBank/DDBJ databases">
        <title>Draft genome for Aliikangiella sp. M105.</title>
        <authorList>
            <person name="Wang G."/>
        </authorList>
    </citation>
    <scope>NUCLEOTIDE SEQUENCE [LARGE SCALE GENOMIC DNA]</scope>
    <source>
        <strain evidence="3 4">M105</strain>
    </source>
</reference>
<dbReference type="EMBL" id="VIKS01000017">
    <property type="protein sequence ID" value="TQV81046.1"/>
    <property type="molecule type" value="Genomic_DNA"/>
</dbReference>
<dbReference type="RefSeq" id="WP_142935182.1">
    <property type="nucleotide sequence ID" value="NZ_ML660173.1"/>
</dbReference>
<dbReference type="InterPro" id="IPR056100">
    <property type="entry name" value="DUF7683"/>
</dbReference>
<gene>
    <name evidence="3" type="ORF">FLL46_25885</name>
</gene>
<feature type="domain" description="DUF7683" evidence="2">
    <location>
        <begin position="32"/>
        <end position="100"/>
    </location>
</feature>
<proteinExistence type="predicted"/>
<name>A0A545TV08_9GAMM</name>
<evidence type="ECO:0000313" key="4">
    <source>
        <dbReference type="Proteomes" id="UP000315439"/>
    </source>
</evidence>
<dbReference type="AlphaFoldDB" id="A0A545TV08"/>
<dbReference type="Proteomes" id="UP000315439">
    <property type="component" value="Unassembled WGS sequence"/>
</dbReference>
<evidence type="ECO:0000313" key="3">
    <source>
        <dbReference type="EMBL" id="TQV81046.1"/>
    </source>
</evidence>
<sequence>MSYYSKKESSNKGSLNHPISLKNTNSVPVTHRIRIYDRASYDFIGQHEVMPIDIQVLQKIFDVSPDNPMLLSYRITQKQVALIERLTGLNLDLEKYQYFMDYDI</sequence>
<accession>A0A545TV08</accession>
<evidence type="ECO:0000256" key="1">
    <source>
        <dbReference type="SAM" id="MobiDB-lite"/>
    </source>
</evidence>
<feature type="region of interest" description="Disordered" evidence="1">
    <location>
        <begin position="1"/>
        <end position="20"/>
    </location>
</feature>
<keyword evidence="4" id="KW-1185">Reference proteome</keyword>
<evidence type="ECO:0000259" key="2">
    <source>
        <dbReference type="Pfam" id="PF24731"/>
    </source>
</evidence>
<comment type="caution">
    <text evidence="3">The sequence shown here is derived from an EMBL/GenBank/DDBJ whole genome shotgun (WGS) entry which is preliminary data.</text>
</comment>
<organism evidence="3 4">
    <name type="scientific">Aliikangiella coralliicola</name>
    <dbReference type="NCBI Taxonomy" id="2592383"/>
    <lineage>
        <taxon>Bacteria</taxon>
        <taxon>Pseudomonadati</taxon>
        <taxon>Pseudomonadota</taxon>
        <taxon>Gammaproteobacteria</taxon>
        <taxon>Oceanospirillales</taxon>
        <taxon>Pleioneaceae</taxon>
        <taxon>Aliikangiella</taxon>
    </lineage>
</organism>
<dbReference type="Pfam" id="PF24731">
    <property type="entry name" value="DUF7683"/>
    <property type="match status" value="1"/>
</dbReference>